<dbReference type="EMBL" id="JACHIB010000001">
    <property type="protein sequence ID" value="MBB6082121.1"/>
    <property type="molecule type" value="Genomic_DNA"/>
</dbReference>
<dbReference type="SUPFAM" id="SSF47413">
    <property type="entry name" value="lambda repressor-like DNA-binding domains"/>
    <property type="match status" value="1"/>
</dbReference>
<dbReference type="InterPro" id="IPR018841">
    <property type="entry name" value="DUF2442"/>
</dbReference>
<proteinExistence type="predicted"/>
<evidence type="ECO:0000313" key="2">
    <source>
        <dbReference type="Proteomes" id="UP000541136"/>
    </source>
</evidence>
<organism evidence="1 2">
    <name type="scientific">Castellaniella defragrans</name>
    <name type="common">Alcaligenes defragrans</name>
    <dbReference type="NCBI Taxonomy" id="75697"/>
    <lineage>
        <taxon>Bacteria</taxon>
        <taxon>Pseudomonadati</taxon>
        <taxon>Pseudomonadota</taxon>
        <taxon>Betaproteobacteria</taxon>
        <taxon>Burkholderiales</taxon>
        <taxon>Alcaligenaceae</taxon>
        <taxon>Castellaniella</taxon>
    </lineage>
</organism>
<dbReference type="Pfam" id="PF10387">
    <property type="entry name" value="DUF2442"/>
    <property type="match status" value="1"/>
</dbReference>
<comment type="caution">
    <text evidence="1">The sequence shown here is derived from an EMBL/GenBank/DDBJ whole genome shotgun (WGS) entry which is preliminary data.</text>
</comment>
<dbReference type="Gene3D" id="1.10.260.40">
    <property type="entry name" value="lambda repressor-like DNA-binding domains"/>
    <property type="match status" value="1"/>
</dbReference>
<dbReference type="InterPro" id="IPR036782">
    <property type="entry name" value="NE0471-like_N"/>
</dbReference>
<accession>A0A7W9TKL1</accession>
<sequence>MKTPPNIKDARIVGPLTVEIDWSTGETLRVDLSDLANPPFDALRNDEFFAKMQRDDWGHGLDWPDGLDMGADRLYELGREQAGLPTASEFNAWMQRNDLSLSGAAETLGMTRRMIAHYRTGSKPIPKVVGLACKWLEVERSKNHAPKGGHA</sequence>
<dbReference type="Gene3D" id="3.30.2020.10">
    <property type="entry name" value="NE0471-like N-terminal domain"/>
    <property type="match status" value="1"/>
</dbReference>
<evidence type="ECO:0008006" key="3">
    <source>
        <dbReference type="Google" id="ProtNLM"/>
    </source>
</evidence>
<gene>
    <name evidence="1" type="ORF">HNR28_000139</name>
</gene>
<dbReference type="Proteomes" id="UP000541136">
    <property type="component" value="Unassembled WGS sequence"/>
</dbReference>
<name>A0A7W9TKL1_CASDE</name>
<evidence type="ECO:0000313" key="1">
    <source>
        <dbReference type="EMBL" id="MBB6082121.1"/>
    </source>
</evidence>
<dbReference type="AlphaFoldDB" id="A0A7W9TKL1"/>
<dbReference type="GO" id="GO:0003677">
    <property type="term" value="F:DNA binding"/>
    <property type="evidence" value="ECO:0007669"/>
    <property type="project" value="InterPro"/>
</dbReference>
<dbReference type="SUPFAM" id="SSF143880">
    <property type="entry name" value="NE0471 N-terminal domain-like"/>
    <property type="match status" value="1"/>
</dbReference>
<dbReference type="RefSeq" id="WP_043679673.1">
    <property type="nucleotide sequence ID" value="NZ_JACHIB010000001.1"/>
</dbReference>
<reference evidence="1 2" key="1">
    <citation type="submission" date="2020-08" db="EMBL/GenBank/DDBJ databases">
        <title>Genomic Encyclopedia of Type Strains, Phase IV (KMG-IV): sequencing the most valuable type-strain genomes for metagenomic binning, comparative biology and taxonomic classification.</title>
        <authorList>
            <person name="Goeker M."/>
        </authorList>
    </citation>
    <scope>NUCLEOTIDE SEQUENCE [LARGE SCALE GENOMIC DNA]</scope>
    <source>
        <strain evidence="1 2">DSM 12141</strain>
    </source>
</reference>
<dbReference type="InterPro" id="IPR010982">
    <property type="entry name" value="Lambda_DNA-bd_dom_sf"/>
</dbReference>
<protein>
    <recommendedName>
        <fullName evidence="3">DUF2442 domain-containing protein</fullName>
    </recommendedName>
</protein>